<gene>
    <name evidence="5" type="ORF">BHE16_11760</name>
</gene>
<keyword evidence="6" id="KW-1185">Reference proteome</keyword>
<dbReference type="Pfam" id="PF13302">
    <property type="entry name" value="Acetyltransf_3"/>
    <property type="match status" value="1"/>
</dbReference>
<dbReference type="SUPFAM" id="SSF55729">
    <property type="entry name" value="Acyl-CoA N-acyltransferases (Nat)"/>
    <property type="match status" value="1"/>
</dbReference>
<dbReference type="Proteomes" id="UP000183530">
    <property type="component" value="Chromosome"/>
</dbReference>
<dbReference type="AlphaFoldDB" id="A0A1L2ZQS8"/>
<evidence type="ECO:0000256" key="3">
    <source>
        <dbReference type="ARBA" id="ARBA00038502"/>
    </source>
</evidence>
<dbReference type="InterPro" id="IPR051531">
    <property type="entry name" value="N-acetyltransferase"/>
</dbReference>
<dbReference type="Gene3D" id="3.40.630.30">
    <property type="match status" value="1"/>
</dbReference>
<evidence type="ECO:0000313" key="6">
    <source>
        <dbReference type="Proteomes" id="UP000183530"/>
    </source>
</evidence>
<evidence type="ECO:0000256" key="1">
    <source>
        <dbReference type="ARBA" id="ARBA00022679"/>
    </source>
</evidence>
<proteinExistence type="inferred from homology"/>
<evidence type="ECO:0000259" key="4">
    <source>
        <dbReference type="PROSITE" id="PS51186"/>
    </source>
</evidence>
<evidence type="ECO:0000313" key="5">
    <source>
        <dbReference type="EMBL" id="APF41550.1"/>
    </source>
</evidence>
<dbReference type="PROSITE" id="PS51186">
    <property type="entry name" value="GNAT"/>
    <property type="match status" value="1"/>
</dbReference>
<dbReference type="GO" id="GO:0008999">
    <property type="term" value="F:protein-N-terminal-alanine acetyltransferase activity"/>
    <property type="evidence" value="ECO:0007669"/>
    <property type="project" value="TreeGrafter"/>
</dbReference>
<keyword evidence="2" id="KW-0012">Acyltransferase</keyword>
<evidence type="ECO:0000256" key="2">
    <source>
        <dbReference type="ARBA" id="ARBA00023315"/>
    </source>
</evidence>
<dbReference type="OrthoDB" id="5242221at2"/>
<protein>
    <recommendedName>
        <fullName evidence="4">N-acetyltransferase domain-containing protein</fullName>
    </recommendedName>
</protein>
<organism evidence="5 6">
    <name type="scientific">Neomicrococcus aestuarii</name>
    <dbReference type="NCBI Taxonomy" id="556325"/>
    <lineage>
        <taxon>Bacteria</taxon>
        <taxon>Bacillati</taxon>
        <taxon>Actinomycetota</taxon>
        <taxon>Actinomycetes</taxon>
        <taxon>Micrococcales</taxon>
        <taxon>Micrococcaceae</taxon>
        <taxon>Neomicrococcus</taxon>
    </lineage>
</organism>
<feature type="domain" description="N-acetyltransferase" evidence="4">
    <location>
        <begin position="14"/>
        <end position="182"/>
    </location>
</feature>
<keyword evidence="1" id="KW-0808">Transferase</keyword>
<dbReference type="PANTHER" id="PTHR43792:SF8">
    <property type="entry name" value="[RIBOSOMAL PROTEIN US5]-ALANINE N-ACETYLTRANSFERASE"/>
    <property type="match status" value="1"/>
</dbReference>
<dbReference type="GO" id="GO:0005737">
    <property type="term" value="C:cytoplasm"/>
    <property type="evidence" value="ECO:0007669"/>
    <property type="project" value="TreeGrafter"/>
</dbReference>
<dbReference type="InterPro" id="IPR000182">
    <property type="entry name" value="GNAT_dom"/>
</dbReference>
<sequence>MSAKWPQTMEHESVGLRPLRLRDKEEWLWLRRTNEEWLGPWEATRPVEEATFVTFRQMVKNYDAEAKAGRLLPFVVTYEGRMVGQLSVSGIMLGAARSGQIGYWIGHQWAGKGIMPTAVALAMDYCFFDRDLHRIEINIRPENQPSLRIVEKLGLRDEGLRKSFLHINGAWTDHRSFALTREEVQTRMIDRLGTHRPSSM</sequence>
<name>A0A1L2ZQS8_9MICC</name>
<dbReference type="PANTHER" id="PTHR43792">
    <property type="entry name" value="GNAT FAMILY, PUTATIVE (AFU_ORTHOLOGUE AFUA_3G00765)-RELATED-RELATED"/>
    <property type="match status" value="1"/>
</dbReference>
<reference evidence="5 6" key="1">
    <citation type="submission" date="2016-11" db="EMBL/GenBank/DDBJ databases">
        <title>Genome sequencing of Zhihengliuella aestuarii B18 antagonistic to Plasmodiophora brassicae.</title>
        <authorList>
            <person name="Luo Y."/>
        </authorList>
    </citation>
    <scope>NUCLEOTIDE SEQUENCE [LARGE SCALE GENOMIC DNA]</scope>
    <source>
        <strain evidence="5 6">B18</strain>
    </source>
</reference>
<dbReference type="EMBL" id="CP018135">
    <property type="protein sequence ID" value="APF41550.1"/>
    <property type="molecule type" value="Genomic_DNA"/>
</dbReference>
<dbReference type="InterPro" id="IPR016181">
    <property type="entry name" value="Acyl_CoA_acyltransferase"/>
</dbReference>
<comment type="similarity">
    <text evidence="3">Belongs to the acetyltransferase family. RimJ subfamily.</text>
</comment>
<dbReference type="STRING" id="556325.BHE16_11760"/>
<dbReference type="KEGG" id="nae:BHE16_11760"/>
<accession>A0A1L2ZQS8</accession>